<feature type="compositionally biased region" description="Basic and acidic residues" evidence="1">
    <location>
        <begin position="530"/>
        <end position="546"/>
    </location>
</feature>
<feature type="compositionally biased region" description="Low complexity" evidence="1">
    <location>
        <begin position="902"/>
        <end position="915"/>
    </location>
</feature>
<dbReference type="InterPro" id="IPR052638">
    <property type="entry name" value="PiggyBac_TE-derived"/>
</dbReference>
<feature type="region of interest" description="Disordered" evidence="1">
    <location>
        <begin position="72"/>
        <end position="91"/>
    </location>
</feature>
<feature type="domain" description="PiggyBac transposable element-derived protein" evidence="2">
    <location>
        <begin position="125"/>
        <end position="485"/>
    </location>
</feature>
<organism evidence="3 4">
    <name type="scientific">Parnassius apollo</name>
    <name type="common">Apollo butterfly</name>
    <name type="synonym">Papilio apollo</name>
    <dbReference type="NCBI Taxonomy" id="110799"/>
    <lineage>
        <taxon>Eukaryota</taxon>
        <taxon>Metazoa</taxon>
        <taxon>Ecdysozoa</taxon>
        <taxon>Arthropoda</taxon>
        <taxon>Hexapoda</taxon>
        <taxon>Insecta</taxon>
        <taxon>Pterygota</taxon>
        <taxon>Neoptera</taxon>
        <taxon>Endopterygota</taxon>
        <taxon>Lepidoptera</taxon>
        <taxon>Glossata</taxon>
        <taxon>Ditrysia</taxon>
        <taxon>Papilionoidea</taxon>
        <taxon>Papilionidae</taxon>
        <taxon>Parnassiinae</taxon>
        <taxon>Parnassini</taxon>
        <taxon>Parnassius</taxon>
        <taxon>Parnassius</taxon>
    </lineage>
</organism>
<feature type="compositionally biased region" description="Acidic residues" evidence="1">
    <location>
        <begin position="43"/>
        <end position="53"/>
    </location>
</feature>
<feature type="region of interest" description="Disordered" evidence="1">
    <location>
        <begin position="900"/>
        <end position="924"/>
    </location>
</feature>
<dbReference type="GO" id="GO:0043565">
    <property type="term" value="F:sequence-specific DNA binding"/>
    <property type="evidence" value="ECO:0007669"/>
    <property type="project" value="TreeGrafter"/>
</dbReference>
<name>A0A8S3X2J5_PARAO</name>
<dbReference type="EMBL" id="CAJQZP010000929">
    <property type="protein sequence ID" value="CAG4996722.1"/>
    <property type="molecule type" value="Genomic_DNA"/>
</dbReference>
<feature type="compositionally biased region" description="Polar residues" evidence="1">
    <location>
        <begin position="946"/>
        <end position="956"/>
    </location>
</feature>
<feature type="compositionally biased region" description="Polar residues" evidence="1">
    <location>
        <begin position="1260"/>
        <end position="1272"/>
    </location>
</feature>
<feature type="region of interest" description="Disordered" evidence="1">
    <location>
        <begin position="35"/>
        <end position="59"/>
    </location>
</feature>
<feature type="region of interest" description="Disordered" evidence="1">
    <location>
        <begin position="1235"/>
        <end position="1286"/>
    </location>
</feature>
<dbReference type="PANTHER" id="PTHR47055">
    <property type="entry name" value="DDE_TNP_1_7 DOMAIN-CONTAINING PROTEIN"/>
    <property type="match status" value="1"/>
</dbReference>
<dbReference type="PANTHER" id="PTHR47055:SF2">
    <property type="entry name" value="PIGGYBAC TRANSPOSABLE ELEMENT-DERIVED PROTEIN 2-RELATED"/>
    <property type="match status" value="1"/>
</dbReference>
<evidence type="ECO:0000313" key="4">
    <source>
        <dbReference type="Proteomes" id="UP000691718"/>
    </source>
</evidence>
<feature type="region of interest" description="Disordered" evidence="1">
    <location>
        <begin position="514"/>
        <end position="546"/>
    </location>
</feature>
<proteinExistence type="predicted"/>
<feature type="compositionally biased region" description="Polar residues" evidence="1">
    <location>
        <begin position="1055"/>
        <end position="1089"/>
    </location>
</feature>
<feature type="compositionally biased region" description="Polar residues" evidence="1">
    <location>
        <begin position="1011"/>
        <end position="1039"/>
    </location>
</feature>
<dbReference type="Pfam" id="PF13843">
    <property type="entry name" value="DDE_Tnp_1_7"/>
    <property type="match status" value="1"/>
</dbReference>
<dbReference type="Proteomes" id="UP000691718">
    <property type="component" value="Unassembled WGS sequence"/>
</dbReference>
<feature type="region of interest" description="Disordered" evidence="1">
    <location>
        <begin position="579"/>
        <end position="600"/>
    </location>
</feature>
<evidence type="ECO:0000259" key="2">
    <source>
        <dbReference type="Pfam" id="PF13843"/>
    </source>
</evidence>
<accession>A0A8S3X2J5</accession>
<keyword evidence="4" id="KW-1185">Reference proteome</keyword>
<reference evidence="3" key="1">
    <citation type="submission" date="2021-04" db="EMBL/GenBank/DDBJ databases">
        <authorList>
            <person name="Tunstrom K."/>
        </authorList>
    </citation>
    <scope>NUCLEOTIDE SEQUENCE</scope>
</reference>
<evidence type="ECO:0000256" key="1">
    <source>
        <dbReference type="SAM" id="MobiDB-lite"/>
    </source>
</evidence>
<dbReference type="OrthoDB" id="6611181at2759"/>
<sequence length="1286" mass="146803">MSSRRSLTLHEIATVLEEDDDFSNQRQDFDIFLLPPDTANDYQTDEDSGEEDNVSINNLPGSLLRAPAELAASTSMEKPETEDQTPPEFQEPLKKRVMNYNWRKRDLQLRPIVWKPLYHTPIERSPIEWFSLLFSEEVFEMLTIETNRYLARKLLSADVKIEEMKCLVGILLVSGYCQVSRRRMYWENASDSRNSLIASALSRDRFTLIYSNIHVADNLNLDTSDKFAKVRPLLKVLTMRFLEHCPHKENHSVDEAMVPYFGHHGCKQFIRGKPIRYGYKLWVGATSGGYIAWFEPYQGASTFTNAQYSQLGLGASVVLSYADQLATLGYGKNYHLFIDNFFTGLPLVHELTERGFRVTGTIRENRSGKCPLLSNKEAKTKERGFYDYRISDDIIICKWHDNSIVSVCSNAVGVDPVHKTERYSQQLKKKISVSQPHLIQQYNKNMGGVDLSDQNISSLRTSIRGKKWYMPLILHCIDMSVQNAWLLYRHNGGNIDLLNFRRRIANYIIDCNKQRERPGPSRPSSITSDSRYDGKEHYVSKQEKRTSLASSHIDTCLEKMPDLPNCPLSDVDVIARIHSEPEPKKYKSGDGNKDKLESSLTDDEKNFLKEVEEKFGVKSEIPVDNSKNISETTQKPPLPAVIAIEIVNDTDSSVKGKRTIDANLGYGYQTNNGYTYTYFGKPMQEKGKFMIYPYSQHDIPSQYDGHSAGYSQQSTNEYSQGTSVEIQPSQAFELVSVKDSNENYDTNSKSLESTQTYPKNLPLFHPSTLYTTYDGERLSGLSGHFPSLMSNYFVQPKQLLTNPQYQNIGLTQDHLSTSGLDQNRPVVPVLVLRIPSSYIKNPTAELYANLPNNYPLSHYLNNVNLQGLINQYFKKNGYDFAPQVTTYQNPKITTSAITPTVSSSSYNSESQQYSNPHVQPSYTQSDYSGIQYSAVKPVMAKYPSSFSRQNHFSSRIPSHYRRPAQQQKNEYRYQYVPQLATHTQAYYGQSLHQNHHQSSEPQHEQTGDPKYSTSHDTNINSAQYDSNTPTQLSAEVPENSNIYTPHYEYTKDSQETYSPQQTLSQGYSSQTLPGYSSSQHSNEFYSQKQPIQTETVSAYPSEVANVEQGQLSYSVSSETQGYEYPKPREENVENSYVNSENYPNKDHTIATVLPYNYKQAKRPNTATVQTVSYVTPAPYSTKYQSRYKVMVPQIVLKSHDVEKVTYVNSMPMHYTKSGYHNQDYNAEEGYTAGTQYIPHIDKQKPTSYPRNYHSYMKRMTSPNNKSEGSAVSSLMYKKQNEKKTSS</sequence>
<feature type="region of interest" description="Disordered" evidence="1">
    <location>
        <begin position="946"/>
        <end position="968"/>
    </location>
</feature>
<gene>
    <name evidence="3" type="ORF">PAPOLLO_LOCUS13059</name>
</gene>
<evidence type="ECO:0000313" key="3">
    <source>
        <dbReference type="EMBL" id="CAG4996722.1"/>
    </source>
</evidence>
<dbReference type="InterPro" id="IPR029526">
    <property type="entry name" value="PGBD"/>
</dbReference>
<protein>
    <submittedName>
        <fullName evidence="3">(apollo) hypothetical protein</fullName>
    </submittedName>
</protein>
<feature type="compositionally biased region" description="Basic and acidic residues" evidence="1">
    <location>
        <begin position="997"/>
        <end position="1007"/>
    </location>
</feature>
<feature type="region of interest" description="Disordered" evidence="1">
    <location>
        <begin position="991"/>
        <end position="1039"/>
    </location>
</feature>
<comment type="caution">
    <text evidence="3">The sequence shown here is derived from an EMBL/GenBank/DDBJ whole genome shotgun (WGS) entry which is preliminary data.</text>
</comment>
<feature type="region of interest" description="Disordered" evidence="1">
    <location>
        <begin position="1051"/>
        <end position="1089"/>
    </location>
</feature>